<gene>
    <name evidence="9" type="ORF">BKA15_003530</name>
</gene>
<dbReference type="PANTHER" id="PTHR43362">
    <property type="entry name" value="MANNITOL DEHYDROGENASE DSF1-RELATED"/>
    <property type="match status" value="1"/>
</dbReference>
<sequence>MSARAVHLGLGAFFRAHQAWYTHRANQDQPGGPWLITAFTGRQVELAETLTAQGCRYTLIERAADGDHGTVIESLGAAVPGGDHEAWLTALADPGTAVLTSTVTEAAYRIHDQDRDRLAAGEPGISAPARILDGLRARFQAGGAPLAVLCCDNLTDNGAMLRGRVLDLAGELGDDELTDWVDGSITFPSSMVDRITPATTPDDLVIAKQLSGWDDQAPVVTEPFSEWVITDAFPSGRPAWHTAGVRLVDDVEPYEQRKLWLLNGAHSLLAYYGLHRGLATIAEAMDDPACVAAMEDVWRDAAAVLPFPDAEITEATDALRERFGNPRIQHRLAQIAADGSQKFPVRFGEVYRRRRAAGLDHGTGLPLAVAAWIRHLATDQVKDAGAAELITRLAATTNNADRVRLALGVLGPEAADDNDLARDTGARLTELQEHKS</sequence>
<evidence type="ECO:0000256" key="1">
    <source>
        <dbReference type="ARBA" id="ARBA00006541"/>
    </source>
</evidence>
<evidence type="ECO:0000256" key="5">
    <source>
        <dbReference type="ARBA" id="ARBA00023027"/>
    </source>
</evidence>
<comment type="caution">
    <text evidence="9">The sequence shown here is derived from an EMBL/GenBank/DDBJ whole genome shotgun (WGS) entry which is preliminary data.</text>
</comment>
<evidence type="ECO:0000259" key="7">
    <source>
        <dbReference type="Pfam" id="PF01232"/>
    </source>
</evidence>
<dbReference type="InterPro" id="IPR050988">
    <property type="entry name" value="Mannitol_DH/Oxidoreductase"/>
</dbReference>
<evidence type="ECO:0000256" key="4">
    <source>
        <dbReference type="ARBA" id="ARBA00023002"/>
    </source>
</evidence>
<reference evidence="9 10" key="1">
    <citation type="submission" date="2020-07" db="EMBL/GenBank/DDBJ databases">
        <title>Sequencing the genomes of 1000 actinobacteria strains.</title>
        <authorList>
            <person name="Klenk H.-P."/>
        </authorList>
    </citation>
    <scope>NUCLEOTIDE SEQUENCE [LARGE SCALE GENOMIC DNA]</scope>
    <source>
        <strain evidence="9 10">DSM 22083</strain>
    </source>
</reference>
<accession>A0A7Y9I930</accession>
<protein>
    <recommendedName>
        <fullName evidence="3">Mannitol-1-phosphate 5-dehydrogenase</fullName>
        <ecNumber evidence="2">1.1.1.17</ecNumber>
    </recommendedName>
</protein>
<keyword evidence="4 9" id="KW-0560">Oxidoreductase</keyword>
<dbReference type="Pfam" id="PF08125">
    <property type="entry name" value="Mannitol_dh_C"/>
    <property type="match status" value="1"/>
</dbReference>
<name>A0A7Y9I930_9ACTN</name>
<dbReference type="InterPro" id="IPR000669">
    <property type="entry name" value="Mannitol_DH"/>
</dbReference>
<dbReference type="SUPFAM" id="SSF51735">
    <property type="entry name" value="NAD(P)-binding Rossmann-fold domains"/>
    <property type="match status" value="1"/>
</dbReference>
<dbReference type="Gene3D" id="1.10.1040.10">
    <property type="entry name" value="N-(1-d-carboxylethyl)-l-norvaline Dehydrogenase, domain 2"/>
    <property type="match status" value="1"/>
</dbReference>
<feature type="domain" description="Mannitol dehydrogenase N-terminal" evidence="7">
    <location>
        <begin position="4"/>
        <end position="241"/>
    </location>
</feature>
<evidence type="ECO:0000256" key="3">
    <source>
        <dbReference type="ARBA" id="ARBA00016219"/>
    </source>
</evidence>
<dbReference type="PROSITE" id="PS00974">
    <property type="entry name" value="MANNITOL_DHGENASE"/>
    <property type="match status" value="1"/>
</dbReference>
<dbReference type="EMBL" id="JACCBU010000001">
    <property type="protein sequence ID" value="NYE72201.1"/>
    <property type="molecule type" value="Genomic_DNA"/>
</dbReference>
<evidence type="ECO:0000313" key="9">
    <source>
        <dbReference type="EMBL" id="NYE72201.1"/>
    </source>
</evidence>
<organism evidence="9 10">
    <name type="scientific">Microlunatus parietis</name>
    <dbReference type="NCBI Taxonomy" id="682979"/>
    <lineage>
        <taxon>Bacteria</taxon>
        <taxon>Bacillati</taxon>
        <taxon>Actinomycetota</taxon>
        <taxon>Actinomycetes</taxon>
        <taxon>Propionibacteriales</taxon>
        <taxon>Propionibacteriaceae</taxon>
        <taxon>Microlunatus</taxon>
    </lineage>
</organism>
<dbReference type="PRINTS" id="PR00084">
    <property type="entry name" value="MTLDHDRGNASE"/>
</dbReference>
<comment type="similarity">
    <text evidence="1">Belongs to the mannitol dehydrogenase family.</text>
</comment>
<evidence type="ECO:0000313" key="10">
    <source>
        <dbReference type="Proteomes" id="UP000569914"/>
    </source>
</evidence>
<dbReference type="GO" id="GO:0008926">
    <property type="term" value="F:mannitol-1-phosphate 5-dehydrogenase activity"/>
    <property type="evidence" value="ECO:0007669"/>
    <property type="project" value="UniProtKB-EC"/>
</dbReference>
<dbReference type="InterPro" id="IPR008927">
    <property type="entry name" value="6-PGluconate_DH-like_C_sf"/>
</dbReference>
<keyword evidence="5" id="KW-0520">NAD</keyword>
<feature type="domain" description="Mannitol dehydrogenase C-terminal" evidence="8">
    <location>
        <begin position="250"/>
        <end position="379"/>
    </location>
</feature>
<evidence type="ECO:0000256" key="6">
    <source>
        <dbReference type="ARBA" id="ARBA00048615"/>
    </source>
</evidence>
<dbReference type="SUPFAM" id="SSF48179">
    <property type="entry name" value="6-phosphogluconate dehydrogenase C-terminal domain-like"/>
    <property type="match status" value="1"/>
</dbReference>
<proteinExistence type="inferred from homology"/>
<evidence type="ECO:0000259" key="8">
    <source>
        <dbReference type="Pfam" id="PF08125"/>
    </source>
</evidence>
<dbReference type="PANTHER" id="PTHR43362:SF1">
    <property type="entry name" value="MANNITOL DEHYDROGENASE 2-RELATED"/>
    <property type="match status" value="1"/>
</dbReference>
<dbReference type="EC" id="1.1.1.17" evidence="2"/>
<dbReference type="RefSeq" id="WP_179752849.1">
    <property type="nucleotide sequence ID" value="NZ_JACCBU010000001.1"/>
</dbReference>
<dbReference type="InterPro" id="IPR036291">
    <property type="entry name" value="NAD(P)-bd_dom_sf"/>
</dbReference>
<evidence type="ECO:0000256" key="2">
    <source>
        <dbReference type="ARBA" id="ARBA00012939"/>
    </source>
</evidence>
<dbReference type="InterPro" id="IPR013328">
    <property type="entry name" value="6PGD_dom2"/>
</dbReference>
<dbReference type="InterPro" id="IPR013131">
    <property type="entry name" value="Mannitol_DH_N"/>
</dbReference>
<dbReference type="InterPro" id="IPR013118">
    <property type="entry name" value="Mannitol_DH_C"/>
</dbReference>
<dbReference type="Pfam" id="PF01232">
    <property type="entry name" value="Mannitol_dh"/>
    <property type="match status" value="1"/>
</dbReference>
<dbReference type="AlphaFoldDB" id="A0A7Y9I930"/>
<comment type="catalytic activity">
    <reaction evidence="6">
        <text>D-mannitol 1-phosphate + NAD(+) = beta-D-fructose 6-phosphate + NADH + H(+)</text>
        <dbReference type="Rhea" id="RHEA:19661"/>
        <dbReference type="ChEBI" id="CHEBI:15378"/>
        <dbReference type="ChEBI" id="CHEBI:57540"/>
        <dbReference type="ChEBI" id="CHEBI:57634"/>
        <dbReference type="ChEBI" id="CHEBI:57945"/>
        <dbReference type="ChEBI" id="CHEBI:61381"/>
        <dbReference type="EC" id="1.1.1.17"/>
    </reaction>
</comment>
<dbReference type="Proteomes" id="UP000569914">
    <property type="component" value="Unassembled WGS sequence"/>
</dbReference>
<keyword evidence="10" id="KW-1185">Reference proteome</keyword>
<dbReference type="Gene3D" id="3.40.50.720">
    <property type="entry name" value="NAD(P)-binding Rossmann-like Domain"/>
    <property type="match status" value="1"/>
</dbReference>
<dbReference type="InterPro" id="IPR023027">
    <property type="entry name" value="Mannitol_DH_CS"/>
</dbReference>
<dbReference type="GO" id="GO:0019594">
    <property type="term" value="P:mannitol metabolic process"/>
    <property type="evidence" value="ECO:0007669"/>
    <property type="project" value="InterPro"/>
</dbReference>